<accession>A0A0A1WPT7</accession>
<keyword evidence="1" id="KW-0472">Membrane</keyword>
<proteinExistence type="predicted"/>
<keyword evidence="1" id="KW-0812">Transmembrane</keyword>
<evidence type="ECO:0000256" key="2">
    <source>
        <dbReference type="SAM" id="SignalP"/>
    </source>
</evidence>
<feature type="signal peptide" evidence="2">
    <location>
        <begin position="1"/>
        <end position="26"/>
    </location>
</feature>
<dbReference type="EMBL" id="GBXI01013465">
    <property type="protein sequence ID" value="JAD00827.1"/>
    <property type="molecule type" value="Transcribed_RNA"/>
</dbReference>
<organism evidence="3">
    <name type="scientific">Zeugodacus cucurbitae</name>
    <name type="common">Melon fruit fly</name>
    <name type="synonym">Bactrocera cucurbitae</name>
    <dbReference type="NCBI Taxonomy" id="28588"/>
    <lineage>
        <taxon>Eukaryota</taxon>
        <taxon>Metazoa</taxon>
        <taxon>Ecdysozoa</taxon>
        <taxon>Arthropoda</taxon>
        <taxon>Hexapoda</taxon>
        <taxon>Insecta</taxon>
        <taxon>Pterygota</taxon>
        <taxon>Neoptera</taxon>
        <taxon>Endopterygota</taxon>
        <taxon>Diptera</taxon>
        <taxon>Brachycera</taxon>
        <taxon>Muscomorpha</taxon>
        <taxon>Tephritoidea</taxon>
        <taxon>Tephritidae</taxon>
        <taxon>Zeugodacus</taxon>
        <taxon>Zeugodacus</taxon>
    </lineage>
</organism>
<feature type="chain" id="PRO_5001994045" evidence="2">
    <location>
        <begin position="27"/>
        <end position="174"/>
    </location>
</feature>
<sequence length="174" mass="19090">MMTLLSNKNCFLKLVLVISAVTVVLAEPMEIVSQTGQAQPFIFIERMKPATGGALRGAPCNTNRTGLYVMWQKLLVRVSSQWQQSVLAKSFGVMKVPTGQELTPYSVEQAKLRNIAAEVEMEKRIINAVLTLMQILLALDIAILLGVLVMLLSCCCESKQPNNEAIAPTEVVKV</sequence>
<keyword evidence="1" id="KW-1133">Transmembrane helix</keyword>
<feature type="transmembrane region" description="Helical" evidence="1">
    <location>
        <begin position="128"/>
        <end position="152"/>
    </location>
</feature>
<reference evidence="3" key="1">
    <citation type="submission" date="2014-11" db="EMBL/GenBank/DDBJ databases">
        <authorList>
            <person name="Geib S."/>
        </authorList>
    </citation>
    <scope>NUCLEOTIDE SEQUENCE</scope>
</reference>
<evidence type="ECO:0000313" key="3">
    <source>
        <dbReference type="EMBL" id="JAD00827.1"/>
    </source>
</evidence>
<keyword evidence="2" id="KW-0732">Signal</keyword>
<reference evidence="3" key="2">
    <citation type="journal article" date="2015" name="Gigascience">
        <title>Reconstructing a comprehensive transcriptome assembly of a white-pupal translocated strain of the pest fruit fly Bactrocera cucurbitae.</title>
        <authorList>
            <person name="Sim S.B."/>
            <person name="Calla B."/>
            <person name="Hall B."/>
            <person name="DeRego T."/>
            <person name="Geib S.M."/>
        </authorList>
    </citation>
    <scope>NUCLEOTIDE SEQUENCE</scope>
</reference>
<name>A0A0A1WPT7_ZEUCU</name>
<dbReference type="OrthoDB" id="8019350at2759"/>
<evidence type="ECO:0000256" key="1">
    <source>
        <dbReference type="SAM" id="Phobius"/>
    </source>
</evidence>
<gene>
    <name evidence="3" type="ORF">g.56457</name>
</gene>
<dbReference type="AlphaFoldDB" id="A0A0A1WPT7"/>
<protein>
    <submittedName>
        <fullName evidence="3">Uncharacterized protein</fullName>
    </submittedName>
</protein>